<evidence type="ECO:0000256" key="5">
    <source>
        <dbReference type="ARBA" id="ARBA00022801"/>
    </source>
</evidence>
<dbReference type="EMBL" id="APVL01000012">
    <property type="protein sequence ID" value="EWG09933.1"/>
    <property type="molecule type" value="Genomic_DNA"/>
</dbReference>
<keyword evidence="5" id="KW-0378">Hydrolase</keyword>
<dbReference type="InterPro" id="IPR038765">
    <property type="entry name" value="Papain-like_cys_pep_sf"/>
</dbReference>
<dbReference type="PATRIC" id="fig|1307436.3.peg.3472"/>
<dbReference type="InterPro" id="IPR036779">
    <property type="entry name" value="LysM_dom_sf"/>
</dbReference>
<dbReference type="GO" id="GO:0008234">
    <property type="term" value="F:cysteine-type peptidase activity"/>
    <property type="evidence" value="ECO:0007669"/>
    <property type="project" value="UniProtKB-KW"/>
</dbReference>
<dbReference type="InterPro" id="IPR000064">
    <property type="entry name" value="NLP_P60_dom"/>
</dbReference>
<dbReference type="SUPFAM" id="SSF54001">
    <property type="entry name" value="Cysteine proteinases"/>
    <property type="match status" value="2"/>
</dbReference>
<proteinExistence type="inferred from homology"/>
<feature type="signal peptide" evidence="7">
    <location>
        <begin position="1"/>
        <end position="27"/>
    </location>
</feature>
<dbReference type="eggNOG" id="COG0791">
    <property type="taxonomic scope" value="Bacteria"/>
</dbReference>
<feature type="domain" description="NlpC/P60" evidence="9">
    <location>
        <begin position="275"/>
        <end position="402"/>
    </location>
</feature>
<organism evidence="10 11">
    <name type="scientific">Cytobacillus firmus DS1</name>
    <dbReference type="NCBI Taxonomy" id="1307436"/>
    <lineage>
        <taxon>Bacteria</taxon>
        <taxon>Bacillati</taxon>
        <taxon>Bacillota</taxon>
        <taxon>Bacilli</taxon>
        <taxon>Bacillales</taxon>
        <taxon>Bacillaceae</taxon>
        <taxon>Cytobacillus</taxon>
    </lineage>
</organism>
<dbReference type="CDD" id="cd00118">
    <property type="entry name" value="LysM"/>
    <property type="match status" value="2"/>
</dbReference>
<keyword evidence="4" id="KW-0677">Repeat</keyword>
<reference evidence="11" key="1">
    <citation type="submission" date="2013-03" db="EMBL/GenBank/DDBJ databases">
        <title>Draft genome sequence of Bacillus firmus DS1.</title>
        <authorList>
            <person name="Peng D."/>
            <person name="Zhu L."/>
            <person name="Sun M."/>
        </authorList>
    </citation>
    <scope>NUCLEOTIDE SEQUENCE [LARGE SCALE GENOMIC DNA]</scope>
    <source>
        <strain evidence="11">DS1</strain>
    </source>
</reference>
<dbReference type="SUPFAM" id="SSF54106">
    <property type="entry name" value="LysM domain"/>
    <property type="match status" value="2"/>
</dbReference>
<dbReference type="InterPro" id="IPR051202">
    <property type="entry name" value="Peptidase_C40"/>
</dbReference>
<evidence type="ECO:0000256" key="4">
    <source>
        <dbReference type="ARBA" id="ARBA00022737"/>
    </source>
</evidence>
<comment type="similarity">
    <text evidence="1">Belongs to the peptidase C40 family.</text>
</comment>
<keyword evidence="3 7" id="KW-0732">Signal</keyword>
<evidence type="ECO:0000256" key="2">
    <source>
        <dbReference type="ARBA" id="ARBA00022670"/>
    </source>
</evidence>
<dbReference type="Pfam" id="PF01476">
    <property type="entry name" value="LysM"/>
    <property type="match status" value="2"/>
</dbReference>
<feature type="chain" id="PRO_5004897539" evidence="7">
    <location>
        <begin position="28"/>
        <end position="402"/>
    </location>
</feature>
<comment type="caution">
    <text evidence="10">The sequence shown here is derived from an EMBL/GenBank/DDBJ whole genome shotgun (WGS) entry which is preliminary data.</text>
</comment>
<feature type="domain" description="LysM" evidence="8">
    <location>
        <begin position="216"/>
        <end position="259"/>
    </location>
</feature>
<dbReference type="AlphaFoldDB" id="W7KUQ4"/>
<evidence type="ECO:0000256" key="6">
    <source>
        <dbReference type="ARBA" id="ARBA00022807"/>
    </source>
</evidence>
<dbReference type="InterPro" id="IPR018392">
    <property type="entry name" value="LysM"/>
</dbReference>
<accession>W7KUQ4</accession>
<dbReference type="Gene3D" id="3.90.1720.10">
    <property type="entry name" value="endopeptidase domain like (from Nostoc punctiforme)"/>
    <property type="match status" value="2"/>
</dbReference>
<keyword evidence="6" id="KW-0788">Thiol protease</keyword>
<evidence type="ECO:0000313" key="10">
    <source>
        <dbReference type="EMBL" id="EWG09933.1"/>
    </source>
</evidence>
<keyword evidence="2" id="KW-0645">Protease</keyword>
<dbReference type="PANTHER" id="PTHR47053">
    <property type="entry name" value="MUREIN DD-ENDOPEPTIDASE MEPH-RELATED"/>
    <property type="match status" value="1"/>
</dbReference>
<evidence type="ECO:0000313" key="11">
    <source>
        <dbReference type="Proteomes" id="UP000019270"/>
    </source>
</evidence>
<evidence type="ECO:0000256" key="1">
    <source>
        <dbReference type="ARBA" id="ARBA00007074"/>
    </source>
</evidence>
<evidence type="ECO:0000256" key="7">
    <source>
        <dbReference type="SAM" id="SignalP"/>
    </source>
</evidence>
<feature type="domain" description="LysM" evidence="8">
    <location>
        <begin position="30"/>
        <end position="73"/>
    </location>
</feature>
<dbReference type="PROSITE" id="PS51935">
    <property type="entry name" value="NLPC_P60"/>
    <property type="match status" value="2"/>
</dbReference>
<dbReference type="Proteomes" id="UP000019270">
    <property type="component" value="Unassembled WGS sequence"/>
</dbReference>
<evidence type="ECO:0000259" key="8">
    <source>
        <dbReference type="PROSITE" id="PS51782"/>
    </source>
</evidence>
<dbReference type="RefSeq" id="WP_035330952.1">
    <property type="nucleotide sequence ID" value="NZ_APVL01000012.1"/>
</dbReference>
<name>W7KUQ4_CYTFI</name>
<dbReference type="PROSITE" id="PS51782">
    <property type="entry name" value="LYSM"/>
    <property type="match status" value="2"/>
</dbReference>
<evidence type="ECO:0000259" key="9">
    <source>
        <dbReference type="PROSITE" id="PS51935"/>
    </source>
</evidence>
<feature type="domain" description="NlpC/P60" evidence="9">
    <location>
        <begin position="86"/>
        <end position="212"/>
    </location>
</feature>
<evidence type="ECO:0000256" key="3">
    <source>
        <dbReference type="ARBA" id="ARBA00022729"/>
    </source>
</evidence>
<dbReference type="OrthoDB" id="9813368at2"/>
<dbReference type="GO" id="GO:0006508">
    <property type="term" value="P:proteolysis"/>
    <property type="evidence" value="ECO:0007669"/>
    <property type="project" value="UniProtKB-KW"/>
</dbReference>
<sequence>MKKIRICSFAVIALLITAFFFLPSTQAASKVHTVSSNDTVKSIAAKYKISPAQLLKHNGLPDEKLYPGQKLQINSATYKSAQYQWYERGRQIASYAKTFDGFKKEMGEESPEKGFDSSGLIYWTLSQQGIPLDRTTIDGFYKLGMETDSPKAGDLIFFVKKDKTGKVTEVLTGGIYLGDKQFVHSGYGSSSVKVKSVTDKWFKDYSYVFKTFTPKGEHVVQKGDTLKSVAATYNKTPSALKKLNGLPSDTILEGQFLQVYNEPLFPFYSEKDAAYNKAIDVIKYAYTFRGYEYVWSEESPEEGFDCSGLVYYVMKQHDLAISRKSAASYSSLLEVISEPKTGDLVFFENTGTRTGVTHMGIYLGNGYFINTTERAGVHISHLSSSFFTKKFHSYGDSASLFQ</sequence>
<dbReference type="Gene3D" id="3.10.350.10">
    <property type="entry name" value="LysM domain"/>
    <property type="match status" value="2"/>
</dbReference>
<dbReference type="Pfam" id="PF00877">
    <property type="entry name" value="NLPC_P60"/>
    <property type="match status" value="2"/>
</dbReference>
<gene>
    <name evidence="10" type="ORF">PBF_16179</name>
</gene>
<protein>
    <submittedName>
        <fullName evidence="10">Endopeptidase LytF</fullName>
    </submittedName>
</protein>
<reference evidence="10 11" key="2">
    <citation type="journal article" date="2016" name="Sci. Rep.">
        <title>A novel serine protease, Sep1, from Bacillus firmus DS-1 has nematicidal activity and degrades multiple intestinal-associated nematode proteins.</title>
        <authorList>
            <person name="Geng C."/>
            <person name="Nie X."/>
            <person name="Tang Z."/>
            <person name="Zhang Y."/>
            <person name="Lin J."/>
            <person name="Sun M."/>
            <person name="Peng D."/>
        </authorList>
    </citation>
    <scope>NUCLEOTIDE SEQUENCE [LARGE SCALE GENOMIC DNA]</scope>
    <source>
        <strain evidence="10 11">DS1</strain>
    </source>
</reference>
<dbReference type="PANTHER" id="PTHR47053:SF1">
    <property type="entry name" value="MUREIN DD-ENDOPEPTIDASE MEPH-RELATED"/>
    <property type="match status" value="1"/>
</dbReference>
<dbReference type="SMART" id="SM00257">
    <property type="entry name" value="LysM"/>
    <property type="match status" value="2"/>
</dbReference>